<keyword evidence="1" id="KW-0812">Transmembrane</keyword>
<evidence type="ECO:0000256" key="1">
    <source>
        <dbReference type="SAM" id="Phobius"/>
    </source>
</evidence>
<evidence type="ECO:0000313" key="2">
    <source>
        <dbReference type="EMBL" id="KAK3603160.1"/>
    </source>
</evidence>
<keyword evidence="3" id="KW-1185">Reference proteome</keyword>
<dbReference type="EMBL" id="JAEAOA010002359">
    <property type="protein sequence ID" value="KAK3603160.1"/>
    <property type="molecule type" value="Genomic_DNA"/>
</dbReference>
<feature type="transmembrane region" description="Helical" evidence="1">
    <location>
        <begin position="32"/>
        <end position="55"/>
    </location>
</feature>
<evidence type="ECO:0000313" key="3">
    <source>
        <dbReference type="Proteomes" id="UP001195483"/>
    </source>
</evidence>
<comment type="caution">
    <text evidence="2">The sequence shown here is derived from an EMBL/GenBank/DDBJ whole genome shotgun (WGS) entry which is preliminary data.</text>
</comment>
<dbReference type="Proteomes" id="UP001195483">
    <property type="component" value="Unassembled WGS sequence"/>
</dbReference>
<keyword evidence="1" id="KW-0472">Membrane</keyword>
<gene>
    <name evidence="2" type="ORF">CHS0354_042993</name>
</gene>
<reference evidence="2" key="1">
    <citation type="journal article" date="2021" name="Genome Biol. Evol.">
        <title>A High-Quality Reference Genome for a Parasitic Bivalve with Doubly Uniparental Inheritance (Bivalvia: Unionida).</title>
        <authorList>
            <person name="Smith C.H."/>
        </authorList>
    </citation>
    <scope>NUCLEOTIDE SEQUENCE</scope>
    <source>
        <strain evidence="2">CHS0354</strain>
    </source>
</reference>
<proteinExistence type="predicted"/>
<name>A0AAE0T4K1_9BIVA</name>
<keyword evidence="1" id="KW-1133">Transmembrane helix</keyword>
<protein>
    <submittedName>
        <fullName evidence="2">Uncharacterized protein</fullName>
    </submittedName>
</protein>
<reference evidence="2" key="3">
    <citation type="submission" date="2023-05" db="EMBL/GenBank/DDBJ databases">
        <authorList>
            <person name="Smith C.H."/>
        </authorList>
    </citation>
    <scope>NUCLEOTIDE SEQUENCE</scope>
    <source>
        <strain evidence="2">CHS0354</strain>
        <tissue evidence="2">Mantle</tissue>
    </source>
</reference>
<accession>A0AAE0T4K1</accession>
<organism evidence="2 3">
    <name type="scientific">Potamilus streckersoni</name>
    <dbReference type="NCBI Taxonomy" id="2493646"/>
    <lineage>
        <taxon>Eukaryota</taxon>
        <taxon>Metazoa</taxon>
        <taxon>Spiralia</taxon>
        <taxon>Lophotrochozoa</taxon>
        <taxon>Mollusca</taxon>
        <taxon>Bivalvia</taxon>
        <taxon>Autobranchia</taxon>
        <taxon>Heteroconchia</taxon>
        <taxon>Palaeoheterodonta</taxon>
        <taxon>Unionida</taxon>
        <taxon>Unionoidea</taxon>
        <taxon>Unionidae</taxon>
        <taxon>Ambleminae</taxon>
        <taxon>Lampsilini</taxon>
        <taxon>Potamilus</taxon>
    </lineage>
</organism>
<sequence length="107" mass="11915">MLYQNDDLGHCVSFSFATAEKDDSDHSAPVKFVVTGVIGGILVIVLFIGIIVCLLRRGRVPQSIQMKKNEFYASSKEIKTMSATNHVYWSDMKFPDQISEVGIFPAD</sequence>
<reference evidence="2" key="2">
    <citation type="journal article" date="2021" name="Genome Biol. Evol.">
        <title>Developing a high-quality reference genome for a parasitic bivalve with doubly uniparental inheritance (Bivalvia: Unionida).</title>
        <authorList>
            <person name="Smith C.H."/>
        </authorList>
    </citation>
    <scope>NUCLEOTIDE SEQUENCE</scope>
    <source>
        <strain evidence="2">CHS0354</strain>
        <tissue evidence="2">Mantle</tissue>
    </source>
</reference>
<dbReference type="AlphaFoldDB" id="A0AAE0T4K1"/>